<dbReference type="GO" id="GO:0015920">
    <property type="term" value="P:lipopolysaccharide transport"/>
    <property type="evidence" value="ECO:0007669"/>
    <property type="project" value="TreeGrafter"/>
</dbReference>
<accession>S9QWY6</accession>
<evidence type="ECO:0000256" key="2">
    <source>
        <dbReference type="ARBA" id="ARBA00022475"/>
    </source>
</evidence>
<dbReference type="Proteomes" id="UP000015346">
    <property type="component" value="Unassembled WGS sequence"/>
</dbReference>
<evidence type="ECO:0000256" key="6">
    <source>
        <dbReference type="SAM" id="Phobius"/>
    </source>
</evidence>
<dbReference type="InterPro" id="IPR005495">
    <property type="entry name" value="LptG/LptF_permease"/>
</dbReference>
<dbReference type="GO" id="GO:0055085">
    <property type="term" value="P:transmembrane transport"/>
    <property type="evidence" value="ECO:0007669"/>
    <property type="project" value="InterPro"/>
</dbReference>
<comment type="caution">
    <text evidence="7">The sequence shown here is derived from an EMBL/GenBank/DDBJ whole genome shotgun (WGS) entry which is preliminary data.</text>
</comment>
<feature type="transmembrane region" description="Helical" evidence="6">
    <location>
        <begin position="280"/>
        <end position="297"/>
    </location>
</feature>
<sequence>MILDRYLARRFARSLGLTMLAFFLILSLIDLVEQIRRHSREADGLGPILQLTLLNVPRGLYEILPLITILAGVALFLGLGRSSELIVVRAAGRSALRALLGPVAVTLVFGLIAIAVLNPIVAATTAEYEARERRIEGRDPVLALAEGGVWLRQGGEAGPTVIRAATASADGTRLGGVTFLSLDPAGRPVERIEARDARLETGHWILSDAKAWRLAAPNPEADATTHAVLERPATLTAGEIRDSLGEPSQISIWELPRFIERLEAAGFTTRRHVVYLQMEMALPFFLVAMILLAATFTMQPQRGRRMGTLVLAAVLTGFAAQMLRNFAQVLGETGQVPPALAAWAPPIAAILCALGVLLHLEEG</sequence>
<dbReference type="RefSeq" id="WP_021097731.1">
    <property type="nucleotide sequence ID" value="NZ_KE557320.1"/>
</dbReference>
<keyword evidence="5 6" id="KW-0472">Membrane</keyword>
<feature type="transmembrane region" description="Helical" evidence="6">
    <location>
        <begin position="99"/>
        <end position="121"/>
    </location>
</feature>
<organism evidence="7 8">
    <name type="scientific">Rubellimicrobium thermophilum DSM 16684</name>
    <dbReference type="NCBI Taxonomy" id="1123069"/>
    <lineage>
        <taxon>Bacteria</taxon>
        <taxon>Pseudomonadati</taxon>
        <taxon>Pseudomonadota</taxon>
        <taxon>Alphaproteobacteria</taxon>
        <taxon>Rhodobacterales</taxon>
        <taxon>Roseobacteraceae</taxon>
        <taxon>Rubellimicrobium</taxon>
    </lineage>
</organism>
<reference evidence="7 8" key="1">
    <citation type="journal article" date="2013" name="Stand. Genomic Sci.">
        <title>Genome sequence of the reddish-pigmented Rubellimicrobium thermophilum type strain (DSM 16684(T)), a member of the Roseobacter clade.</title>
        <authorList>
            <person name="Fiebig A."/>
            <person name="Riedel T."/>
            <person name="Gronow S."/>
            <person name="Petersen J."/>
            <person name="Klenk H.P."/>
            <person name="Goker M."/>
        </authorList>
    </citation>
    <scope>NUCLEOTIDE SEQUENCE [LARGE SCALE GENOMIC DNA]</scope>
    <source>
        <strain evidence="7 8">DSM 16684</strain>
    </source>
</reference>
<evidence type="ECO:0000313" key="7">
    <source>
        <dbReference type="EMBL" id="EPX85921.1"/>
    </source>
</evidence>
<feature type="transmembrane region" description="Helical" evidence="6">
    <location>
        <begin position="12"/>
        <end position="29"/>
    </location>
</feature>
<dbReference type="AlphaFoldDB" id="S9QWY6"/>
<dbReference type="PANTHER" id="PTHR33529">
    <property type="entry name" value="SLR0882 PROTEIN-RELATED"/>
    <property type="match status" value="1"/>
</dbReference>
<dbReference type="EMBL" id="AOLV01000012">
    <property type="protein sequence ID" value="EPX85921.1"/>
    <property type="molecule type" value="Genomic_DNA"/>
</dbReference>
<dbReference type="InterPro" id="IPR030923">
    <property type="entry name" value="LptG"/>
</dbReference>
<comment type="subcellular location">
    <subcellularLocation>
        <location evidence="1">Cell membrane</location>
        <topology evidence="1">Multi-pass membrane protein</topology>
    </subcellularLocation>
</comment>
<evidence type="ECO:0000256" key="3">
    <source>
        <dbReference type="ARBA" id="ARBA00022692"/>
    </source>
</evidence>
<keyword evidence="8" id="KW-1185">Reference proteome</keyword>
<keyword evidence="3 6" id="KW-0812">Transmembrane</keyword>
<evidence type="ECO:0000256" key="4">
    <source>
        <dbReference type="ARBA" id="ARBA00022989"/>
    </source>
</evidence>
<evidence type="ECO:0000256" key="1">
    <source>
        <dbReference type="ARBA" id="ARBA00004651"/>
    </source>
</evidence>
<dbReference type="NCBIfam" id="TIGR04408">
    <property type="entry name" value="LptG_lptG"/>
    <property type="match status" value="1"/>
</dbReference>
<dbReference type="PANTHER" id="PTHR33529:SF2">
    <property type="entry name" value="LIPOPOLYSACCHARIDE EXPORT SYSTEM PERMEASE PROTEIN LPTG"/>
    <property type="match status" value="1"/>
</dbReference>
<dbReference type="Pfam" id="PF03739">
    <property type="entry name" value="LptF_LptG"/>
    <property type="match status" value="1"/>
</dbReference>
<keyword evidence="4 6" id="KW-1133">Transmembrane helix</keyword>
<feature type="transmembrane region" description="Helical" evidence="6">
    <location>
        <begin position="309"/>
        <end position="327"/>
    </location>
</feature>
<protein>
    <submittedName>
        <fullName evidence="7">Putative permease</fullName>
    </submittedName>
</protein>
<evidence type="ECO:0000313" key="8">
    <source>
        <dbReference type="Proteomes" id="UP000015346"/>
    </source>
</evidence>
<dbReference type="STRING" id="1123069.ruthe_01642"/>
<feature type="transmembrane region" description="Helical" evidence="6">
    <location>
        <begin position="59"/>
        <end position="79"/>
    </location>
</feature>
<keyword evidence="2" id="KW-1003">Cell membrane</keyword>
<dbReference type="HOGENOM" id="CLU_028799_2_0_5"/>
<dbReference type="GO" id="GO:0043190">
    <property type="term" value="C:ATP-binding cassette (ABC) transporter complex"/>
    <property type="evidence" value="ECO:0007669"/>
    <property type="project" value="InterPro"/>
</dbReference>
<name>S9QWY6_9RHOB</name>
<feature type="transmembrane region" description="Helical" evidence="6">
    <location>
        <begin position="339"/>
        <end position="360"/>
    </location>
</feature>
<evidence type="ECO:0000256" key="5">
    <source>
        <dbReference type="ARBA" id="ARBA00023136"/>
    </source>
</evidence>
<gene>
    <name evidence="7" type="ORF">ruthe_01642</name>
</gene>
<proteinExistence type="predicted"/>
<dbReference type="OrthoDB" id="9798468at2"/>